<evidence type="ECO:0000256" key="9">
    <source>
        <dbReference type="ARBA" id="ARBA00030409"/>
    </source>
</evidence>
<evidence type="ECO:0000256" key="7">
    <source>
        <dbReference type="ARBA" id="ARBA00022755"/>
    </source>
</evidence>
<dbReference type="PROSITE" id="PS01058">
    <property type="entry name" value="SAICAR_SYNTHETASE_2"/>
    <property type="match status" value="1"/>
</dbReference>
<evidence type="ECO:0000256" key="1">
    <source>
        <dbReference type="ARBA" id="ARBA00004672"/>
    </source>
</evidence>
<dbReference type="InterPro" id="IPR018236">
    <property type="entry name" value="SAICAR_synthetase_CS"/>
</dbReference>
<dbReference type="InterPro" id="IPR033934">
    <property type="entry name" value="SAICAR_synt_PurC"/>
</dbReference>
<dbReference type="Gene3D" id="3.30.470.20">
    <property type="entry name" value="ATP-grasp fold, B domain"/>
    <property type="match status" value="1"/>
</dbReference>
<dbReference type="GO" id="GO:0004639">
    <property type="term" value="F:phosphoribosylaminoimidazolesuccinocarboxamide synthase activity"/>
    <property type="evidence" value="ECO:0007669"/>
    <property type="project" value="UniProtKB-UniRule"/>
</dbReference>
<dbReference type="NCBIfam" id="TIGR00081">
    <property type="entry name" value="purC"/>
    <property type="match status" value="1"/>
</dbReference>
<dbReference type="UniPathway" id="UPA00074">
    <property type="reaction ID" value="UER00131"/>
</dbReference>
<dbReference type="PROSITE" id="PS01057">
    <property type="entry name" value="SAICAR_SYNTHETASE_1"/>
    <property type="match status" value="1"/>
</dbReference>
<evidence type="ECO:0000256" key="4">
    <source>
        <dbReference type="ARBA" id="ARBA00016460"/>
    </source>
</evidence>
<comment type="catalytic activity">
    <reaction evidence="10 11">
        <text>5-amino-1-(5-phospho-D-ribosyl)imidazole-4-carboxylate + L-aspartate + ATP = (2S)-2-[5-amino-1-(5-phospho-beta-D-ribosyl)imidazole-4-carboxamido]succinate + ADP + phosphate + 2 H(+)</text>
        <dbReference type="Rhea" id="RHEA:22628"/>
        <dbReference type="ChEBI" id="CHEBI:15378"/>
        <dbReference type="ChEBI" id="CHEBI:29991"/>
        <dbReference type="ChEBI" id="CHEBI:30616"/>
        <dbReference type="ChEBI" id="CHEBI:43474"/>
        <dbReference type="ChEBI" id="CHEBI:58443"/>
        <dbReference type="ChEBI" id="CHEBI:77657"/>
        <dbReference type="ChEBI" id="CHEBI:456216"/>
        <dbReference type="EC" id="6.3.2.6"/>
    </reaction>
</comment>
<evidence type="ECO:0000256" key="5">
    <source>
        <dbReference type="ARBA" id="ARBA00022598"/>
    </source>
</evidence>
<comment type="similarity">
    <text evidence="2 11">Belongs to the SAICAR synthetase family.</text>
</comment>
<evidence type="ECO:0000256" key="8">
    <source>
        <dbReference type="ARBA" id="ARBA00022840"/>
    </source>
</evidence>
<evidence type="ECO:0000256" key="3">
    <source>
        <dbReference type="ARBA" id="ARBA00012217"/>
    </source>
</evidence>
<keyword evidence="7 11" id="KW-0658">Purine biosynthesis</keyword>
<evidence type="ECO:0000256" key="6">
    <source>
        <dbReference type="ARBA" id="ARBA00022741"/>
    </source>
</evidence>
<evidence type="ECO:0000259" key="12">
    <source>
        <dbReference type="Pfam" id="PF01259"/>
    </source>
</evidence>
<proteinExistence type="inferred from homology"/>
<keyword evidence="6 11" id="KW-0547">Nucleotide-binding</keyword>
<dbReference type="Gene3D" id="3.30.200.20">
    <property type="entry name" value="Phosphorylase Kinase, domain 1"/>
    <property type="match status" value="1"/>
</dbReference>
<dbReference type="HAMAP" id="MF_00137">
    <property type="entry name" value="SAICAR_synth"/>
    <property type="match status" value="1"/>
</dbReference>
<dbReference type="FunFam" id="3.30.200.20:FF:000086">
    <property type="entry name" value="Phosphoribosylaminoimidazole-succinocarboxamide synthase"/>
    <property type="match status" value="1"/>
</dbReference>
<feature type="domain" description="SAICAR synthetase/ADE2 N-terminal" evidence="12">
    <location>
        <begin position="6"/>
        <end position="232"/>
    </location>
</feature>
<accession>W0FHA1</accession>
<dbReference type="AlphaFoldDB" id="W0FHA1"/>
<dbReference type="GO" id="GO:0005524">
    <property type="term" value="F:ATP binding"/>
    <property type="evidence" value="ECO:0007669"/>
    <property type="project" value="UniProtKB-KW"/>
</dbReference>
<organism evidence="13">
    <name type="scientific">uncultured bacterium Contig1450</name>
    <dbReference type="NCBI Taxonomy" id="1393427"/>
    <lineage>
        <taxon>Bacteria</taxon>
        <taxon>environmental samples</taxon>
    </lineage>
</organism>
<evidence type="ECO:0000256" key="10">
    <source>
        <dbReference type="ARBA" id="ARBA00048475"/>
    </source>
</evidence>
<protein>
    <recommendedName>
        <fullName evidence="4 11">Phosphoribosylaminoimidazole-succinocarboxamide synthase</fullName>
        <ecNumber evidence="3 11">6.3.2.6</ecNumber>
    </recommendedName>
    <alternativeName>
        <fullName evidence="9 11">SAICAR synthetase</fullName>
    </alternativeName>
</protein>
<dbReference type="EMBL" id="KC246784">
    <property type="protein sequence ID" value="AHF24101.1"/>
    <property type="molecule type" value="Genomic_DNA"/>
</dbReference>
<dbReference type="EC" id="6.3.2.6" evidence="3 11"/>
<dbReference type="PANTHER" id="PTHR43599">
    <property type="entry name" value="MULTIFUNCTIONAL PROTEIN ADE2"/>
    <property type="match status" value="1"/>
</dbReference>
<sequence length="237" mass="26638">MTKGEQLYEGKAKKVFATDDPQLLIVSYKDDATAFNGLKKGTIKGKGVINNQMSNALMRYLEERGIPTHFVEEISERETIVKKVTIVPLEVIIRNIAAGSFAKNYGVEEGTPLANPTIEFSYKNDALGDPLINDYHATALKLATEEEIQTIKDYSFRINKELQSFWTSCGVTLVDFKLEFGRLSDGTIVLADEISPDTCRLWDSATGEKLDKDRFRRDLGGVEEAYQEIMARLQKNI</sequence>
<dbReference type="GO" id="GO:0009236">
    <property type="term" value="P:cobalamin biosynthetic process"/>
    <property type="evidence" value="ECO:0007669"/>
    <property type="project" value="InterPro"/>
</dbReference>
<keyword evidence="8 11" id="KW-0067">ATP-binding</keyword>
<evidence type="ECO:0000256" key="2">
    <source>
        <dbReference type="ARBA" id="ARBA00010190"/>
    </source>
</evidence>
<dbReference type="PANTHER" id="PTHR43599:SF3">
    <property type="entry name" value="SI:DKEY-6E2.2"/>
    <property type="match status" value="1"/>
</dbReference>
<name>W0FHA1_9BACT</name>
<reference evidence="13" key="1">
    <citation type="journal article" date="2013" name="PLoS ONE">
        <title>Metagenomic insights into the carbohydrate-active enzymes carried by the microorganisms adhering to solid digesta in the rumen of cows.</title>
        <authorList>
            <person name="Wang L."/>
            <person name="Hatem A."/>
            <person name="Catalyurek U.V."/>
            <person name="Morrison M."/>
            <person name="Yu Z."/>
        </authorList>
    </citation>
    <scope>NUCLEOTIDE SEQUENCE</scope>
</reference>
<dbReference type="InterPro" id="IPR028923">
    <property type="entry name" value="SAICAR_synt/ADE2_N"/>
</dbReference>
<comment type="pathway">
    <text evidence="1 11">Purine metabolism; IMP biosynthesis via de novo pathway; 5-amino-1-(5-phospho-D-ribosyl)imidazole-4-carboxamide from 5-amino-1-(5-phospho-D-ribosyl)imidazole-4-carboxylate: step 1/2.</text>
</comment>
<dbReference type="SUPFAM" id="SSF56104">
    <property type="entry name" value="SAICAR synthase-like"/>
    <property type="match status" value="1"/>
</dbReference>
<evidence type="ECO:0000256" key="11">
    <source>
        <dbReference type="HAMAP-Rule" id="MF_00137"/>
    </source>
</evidence>
<dbReference type="InterPro" id="IPR050089">
    <property type="entry name" value="SAICAR_synthetase"/>
</dbReference>
<dbReference type="FunFam" id="3.30.470.20:FF:000006">
    <property type="entry name" value="Phosphoribosylaminoimidazole-succinocarboxamide synthase"/>
    <property type="match status" value="1"/>
</dbReference>
<dbReference type="InterPro" id="IPR001636">
    <property type="entry name" value="SAICAR_synth"/>
</dbReference>
<gene>
    <name evidence="11" type="primary">purC</name>
</gene>
<dbReference type="Pfam" id="PF01259">
    <property type="entry name" value="SAICAR_synt"/>
    <property type="match status" value="1"/>
</dbReference>
<evidence type="ECO:0000313" key="13">
    <source>
        <dbReference type="EMBL" id="AHF24101.1"/>
    </source>
</evidence>
<dbReference type="CDD" id="cd01415">
    <property type="entry name" value="SAICAR_synt_PurC"/>
    <property type="match status" value="1"/>
</dbReference>
<keyword evidence="5 11" id="KW-0436">Ligase</keyword>
<dbReference type="GO" id="GO:0006189">
    <property type="term" value="P:'de novo' IMP biosynthetic process"/>
    <property type="evidence" value="ECO:0007669"/>
    <property type="project" value="UniProtKB-UniRule"/>
</dbReference>